<evidence type="ECO:0000256" key="1">
    <source>
        <dbReference type="ARBA" id="ARBA00004141"/>
    </source>
</evidence>
<evidence type="ECO:0000256" key="17">
    <source>
        <dbReference type="RuleBase" id="RU000456"/>
    </source>
</evidence>
<comment type="cofactor">
    <cofactor evidence="18">
        <name>Cu cation</name>
        <dbReference type="ChEBI" id="CHEBI:23378"/>
    </cofactor>
    <text evidence="18">Binds a copper A center.</text>
</comment>
<dbReference type="EMBL" id="CP013189">
    <property type="protein sequence ID" value="ALO44719.1"/>
    <property type="molecule type" value="Genomic_DNA"/>
</dbReference>
<keyword evidence="3 17" id="KW-0813">Transport</keyword>
<evidence type="ECO:0000259" key="21">
    <source>
        <dbReference type="PROSITE" id="PS50857"/>
    </source>
</evidence>
<dbReference type="PANTHER" id="PTHR22888">
    <property type="entry name" value="CYTOCHROME C OXIDASE, SUBUNIT II"/>
    <property type="match status" value="1"/>
</dbReference>
<evidence type="ECO:0000256" key="3">
    <source>
        <dbReference type="ARBA" id="ARBA00022448"/>
    </source>
</evidence>
<organism evidence="24 25">
    <name type="scientific">Pseudohongiella spirulinae</name>
    <dbReference type="NCBI Taxonomy" id="1249552"/>
    <lineage>
        <taxon>Bacteria</taxon>
        <taxon>Pseudomonadati</taxon>
        <taxon>Pseudomonadota</taxon>
        <taxon>Gammaproteobacteria</taxon>
        <taxon>Pseudomonadales</taxon>
        <taxon>Pseudohongiellaceae</taxon>
        <taxon>Pseudohongiella</taxon>
    </lineage>
</organism>
<dbReference type="InterPro" id="IPR036909">
    <property type="entry name" value="Cyt_c-like_dom_sf"/>
</dbReference>
<dbReference type="STRING" id="1249552.PS2015_21"/>
<keyword evidence="4 16" id="KW-0349">Heme</keyword>
<feature type="transmembrane region" description="Helical" evidence="19">
    <location>
        <begin position="90"/>
        <end position="111"/>
    </location>
</feature>
<name>A0A0S2K9P7_9GAMM</name>
<evidence type="ECO:0000256" key="16">
    <source>
        <dbReference type="PROSITE-ProRule" id="PRU00433"/>
    </source>
</evidence>
<evidence type="ECO:0000313" key="25">
    <source>
        <dbReference type="Proteomes" id="UP000065641"/>
    </source>
</evidence>
<keyword evidence="5 17" id="KW-0679">Respiratory chain</keyword>
<dbReference type="GO" id="GO:0005886">
    <property type="term" value="C:plasma membrane"/>
    <property type="evidence" value="ECO:0007669"/>
    <property type="project" value="UniProtKB-SubCell"/>
</dbReference>
<feature type="signal peptide" evidence="20">
    <location>
        <begin position="1"/>
        <end position="25"/>
    </location>
</feature>
<dbReference type="Gene3D" id="2.60.40.420">
    <property type="entry name" value="Cupredoxins - blue copper proteins"/>
    <property type="match status" value="1"/>
</dbReference>
<dbReference type="InterPro" id="IPR001505">
    <property type="entry name" value="Copper_CuA"/>
</dbReference>
<dbReference type="RefSeq" id="WP_058020254.1">
    <property type="nucleotide sequence ID" value="NZ_CP013189.1"/>
</dbReference>
<dbReference type="InterPro" id="IPR036257">
    <property type="entry name" value="Cyt_c_oxidase_su2_TM_sf"/>
</dbReference>
<keyword evidence="7 16" id="KW-0479">Metal-binding</keyword>
<evidence type="ECO:0000256" key="14">
    <source>
        <dbReference type="ARBA" id="ARBA00024688"/>
    </source>
</evidence>
<comment type="function">
    <text evidence="14 18">Subunits I and II form the functional core of the enzyme complex. Electrons originating in cytochrome c are transferred via heme a and Cu(A) to the binuclear center formed by heme a3 and Cu(B).</text>
</comment>
<feature type="transmembrane region" description="Helical" evidence="19">
    <location>
        <begin position="49"/>
        <end position="69"/>
    </location>
</feature>
<keyword evidence="25" id="KW-1185">Reference proteome</keyword>
<evidence type="ECO:0000259" key="23">
    <source>
        <dbReference type="PROSITE" id="PS51007"/>
    </source>
</evidence>
<evidence type="ECO:0000256" key="6">
    <source>
        <dbReference type="ARBA" id="ARBA00022692"/>
    </source>
</evidence>
<protein>
    <recommendedName>
        <fullName evidence="18">Cytochrome c oxidase subunit 2</fullName>
        <ecNumber evidence="18">7.1.1.9</ecNumber>
    </recommendedName>
</protein>
<evidence type="ECO:0000256" key="10">
    <source>
        <dbReference type="ARBA" id="ARBA00022989"/>
    </source>
</evidence>
<dbReference type="PANTHER" id="PTHR22888:SF9">
    <property type="entry name" value="CYTOCHROME C OXIDASE SUBUNIT 2"/>
    <property type="match status" value="1"/>
</dbReference>
<comment type="catalytic activity">
    <reaction evidence="15 18">
        <text>4 Fe(II)-[cytochrome c] + O2 + 8 H(+)(in) = 4 Fe(III)-[cytochrome c] + 2 H2O + 4 H(+)(out)</text>
        <dbReference type="Rhea" id="RHEA:11436"/>
        <dbReference type="Rhea" id="RHEA-COMP:10350"/>
        <dbReference type="Rhea" id="RHEA-COMP:14399"/>
        <dbReference type="ChEBI" id="CHEBI:15377"/>
        <dbReference type="ChEBI" id="CHEBI:15378"/>
        <dbReference type="ChEBI" id="CHEBI:15379"/>
        <dbReference type="ChEBI" id="CHEBI:29033"/>
        <dbReference type="ChEBI" id="CHEBI:29034"/>
        <dbReference type="EC" id="7.1.1.9"/>
    </reaction>
</comment>
<feature type="domain" description="Cytochrome oxidase subunit II copper A binding" evidence="21">
    <location>
        <begin position="119"/>
        <end position="261"/>
    </location>
</feature>
<comment type="similarity">
    <text evidence="2 17">Belongs to the cytochrome c oxidase subunit 2 family.</text>
</comment>
<comment type="subcellular location">
    <subcellularLocation>
        <location evidence="17">Cell membrane</location>
        <topology evidence="17">Multi-pass membrane protein</topology>
    </subcellularLocation>
    <subcellularLocation>
        <location evidence="1">Membrane</location>
        <topology evidence="1">Multi-pass membrane protein</topology>
    </subcellularLocation>
</comment>
<accession>A0A0S2K9P7</accession>
<dbReference type="GO" id="GO:0016491">
    <property type="term" value="F:oxidoreductase activity"/>
    <property type="evidence" value="ECO:0007669"/>
    <property type="project" value="InterPro"/>
</dbReference>
<evidence type="ECO:0000256" key="20">
    <source>
        <dbReference type="SAM" id="SignalP"/>
    </source>
</evidence>
<evidence type="ECO:0000256" key="19">
    <source>
        <dbReference type="SAM" id="Phobius"/>
    </source>
</evidence>
<evidence type="ECO:0000256" key="9">
    <source>
        <dbReference type="ARBA" id="ARBA00022982"/>
    </source>
</evidence>
<dbReference type="Gene3D" id="1.10.287.90">
    <property type="match status" value="1"/>
</dbReference>
<keyword evidence="8" id="KW-1278">Translocase</keyword>
<evidence type="ECO:0000256" key="5">
    <source>
        <dbReference type="ARBA" id="ARBA00022660"/>
    </source>
</evidence>
<evidence type="ECO:0000256" key="13">
    <source>
        <dbReference type="ARBA" id="ARBA00023136"/>
    </source>
</evidence>
<dbReference type="GO" id="GO:0004129">
    <property type="term" value="F:cytochrome-c oxidase activity"/>
    <property type="evidence" value="ECO:0007669"/>
    <property type="project" value="UniProtKB-EC"/>
</dbReference>
<dbReference type="AlphaFoldDB" id="A0A0S2K9P7"/>
<feature type="chain" id="PRO_5006601342" description="Cytochrome c oxidase subunit 2" evidence="20">
    <location>
        <begin position="26"/>
        <end position="382"/>
    </location>
</feature>
<dbReference type="Pfam" id="PF13442">
    <property type="entry name" value="Cytochrome_CBB3"/>
    <property type="match status" value="1"/>
</dbReference>
<dbReference type="KEGG" id="pspi:PS2015_21"/>
<evidence type="ECO:0000256" key="2">
    <source>
        <dbReference type="ARBA" id="ARBA00007866"/>
    </source>
</evidence>
<dbReference type="Pfam" id="PF00116">
    <property type="entry name" value="COX2"/>
    <property type="match status" value="1"/>
</dbReference>
<evidence type="ECO:0000256" key="4">
    <source>
        <dbReference type="ARBA" id="ARBA00022617"/>
    </source>
</evidence>
<dbReference type="InterPro" id="IPR008972">
    <property type="entry name" value="Cupredoxin"/>
</dbReference>
<dbReference type="InterPro" id="IPR002429">
    <property type="entry name" value="CcO_II-like_C"/>
</dbReference>
<sequence precursor="true">MLSKAKLWLSLAFGTLLLWSAGAHAAWEVNMPRGVTQISRDTYDLHMTIFWWMVAIGVVVFGVMLWSIFNHRKSKGATPASFHESTKVEIVWTLIPFLILIAMAIPATRVLTAAYDTTESELDVQIIGYQWRWEYRYMDDDPNAEPVSFFSTLATSREEINNGIEKGENYLLEVDNPLVIPSDTKVRFLMTAADVLHSWWVPEFAIKKDTIPGFINETWVIVEEPGIYRGQCAELCGMDHGFMPIEVHVLEPADYEAWYAEQQANAQRVRELTGAALSMDEAMAQGSELYTRNCVACHQANGQGMPPAFPAITGSAKATGDIQVTMDTLVNGVPGTAMAAYGRQLNPIELASIITYVRNAFGNSTGDMVQPAEVNEFIQGGQ</sequence>
<dbReference type="GO" id="GO:0005507">
    <property type="term" value="F:copper ion binding"/>
    <property type="evidence" value="ECO:0007669"/>
    <property type="project" value="InterPro"/>
</dbReference>
<keyword evidence="13 19" id="KW-0472">Membrane</keyword>
<dbReference type="SUPFAM" id="SSF46626">
    <property type="entry name" value="Cytochrome c"/>
    <property type="match status" value="1"/>
</dbReference>
<dbReference type="PROSITE" id="PS50999">
    <property type="entry name" value="COX2_TM"/>
    <property type="match status" value="1"/>
</dbReference>
<keyword evidence="20" id="KW-0732">Signal</keyword>
<gene>
    <name evidence="24" type="ORF">PS2015_21</name>
</gene>
<dbReference type="Gene3D" id="1.10.760.10">
    <property type="entry name" value="Cytochrome c-like domain"/>
    <property type="match status" value="1"/>
</dbReference>
<dbReference type="NCBIfam" id="TIGR02866">
    <property type="entry name" value="CoxB"/>
    <property type="match status" value="1"/>
</dbReference>
<keyword evidence="12 18" id="KW-0186">Copper</keyword>
<feature type="domain" description="Cytochrome oxidase subunit II transmembrane region profile" evidence="22">
    <location>
        <begin position="23"/>
        <end position="118"/>
    </location>
</feature>
<dbReference type="PATRIC" id="fig|1249552.3.peg.21"/>
<evidence type="ECO:0000256" key="11">
    <source>
        <dbReference type="ARBA" id="ARBA00023004"/>
    </source>
</evidence>
<dbReference type="GO" id="GO:0020037">
    <property type="term" value="F:heme binding"/>
    <property type="evidence" value="ECO:0007669"/>
    <property type="project" value="InterPro"/>
</dbReference>
<dbReference type="PROSITE" id="PS51007">
    <property type="entry name" value="CYTC"/>
    <property type="match status" value="1"/>
</dbReference>
<dbReference type="PROSITE" id="PS50857">
    <property type="entry name" value="COX2_CUA"/>
    <property type="match status" value="1"/>
</dbReference>
<dbReference type="InterPro" id="IPR011759">
    <property type="entry name" value="Cyt_c_oxidase_su2_TM_dom"/>
</dbReference>
<evidence type="ECO:0000256" key="15">
    <source>
        <dbReference type="ARBA" id="ARBA00047816"/>
    </source>
</evidence>
<dbReference type="Pfam" id="PF02790">
    <property type="entry name" value="COX2_TM"/>
    <property type="match status" value="1"/>
</dbReference>
<keyword evidence="10 19" id="KW-1133">Transmembrane helix</keyword>
<evidence type="ECO:0000259" key="22">
    <source>
        <dbReference type="PROSITE" id="PS50999"/>
    </source>
</evidence>
<dbReference type="SUPFAM" id="SSF81464">
    <property type="entry name" value="Cytochrome c oxidase subunit II-like, transmembrane region"/>
    <property type="match status" value="1"/>
</dbReference>
<dbReference type="SUPFAM" id="SSF49503">
    <property type="entry name" value="Cupredoxins"/>
    <property type="match status" value="1"/>
</dbReference>
<dbReference type="InterPro" id="IPR045187">
    <property type="entry name" value="CcO_II"/>
</dbReference>
<dbReference type="PRINTS" id="PR01166">
    <property type="entry name" value="CYCOXIDASEII"/>
</dbReference>
<feature type="domain" description="Cytochrome c" evidence="23">
    <location>
        <begin position="281"/>
        <end position="361"/>
    </location>
</feature>
<dbReference type="PROSITE" id="PS00078">
    <property type="entry name" value="COX2"/>
    <property type="match status" value="1"/>
</dbReference>
<evidence type="ECO:0000256" key="18">
    <source>
        <dbReference type="RuleBase" id="RU004024"/>
    </source>
</evidence>
<dbReference type="OrthoDB" id="9781261at2"/>
<dbReference type="GO" id="GO:0042773">
    <property type="term" value="P:ATP synthesis coupled electron transport"/>
    <property type="evidence" value="ECO:0007669"/>
    <property type="project" value="TreeGrafter"/>
</dbReference>
<evidence type="ECO:0000256" key="12">
    <source>
        <dbReference type="ARBA" id="ARBA00023008"/>
    </source>
</evidence>
<proteinExistence type="inferred from homology"/>
<evidence type="ECO:0000313" key="24">
    <source>
        <dbReference type="EMBL" id="ALO44719.1"/>
    </source>
</evidence>
<keyword evidence="11 16" id="KW-0408">Iron</keyword>
<evidence type="ECO:0000256" key="8">
    <source>
        <dbReference type="ARBA" id="ARBA00022967"/>
    </source>
</evidence>
<keyword evidence="9 17" id="KW-0249">Electron transport</keyword>
<dbReference type="InterPro" id="IPR014222">
    <property type="entry name" value="Cyt_c_oxidase_su2"/>
</dbReference>
<dbReference type="Proteomes" id="UP000065641">
    <property type="component" value="Chromosome"/>
</dbReference>
<dbReference type="EC" id="7.1.1.9" evidence="18"/>
<dbReference type="InterPro" id="IPR009056">
    <property type="entry name" value="Cyt_c-like_dom"/>
</dbReference>
<evidence type="ECO:0000256" key="7">
    <source>
        <dbReference type="ARBA" id="ARBA00022723"/>
    </source>
</evidence>
<reference evidence="24 25" key="1">
    <citation type="submission" date="2015-11" db="EMBL/GenBank/DDBJ databases">
        <authorList>
            <person name="Zhang Y."/>
            <person name="Guo Z."/>
        </authorList>
    </citation>
    <scope>NUCLEOTIDE SEQUENCE [LARGE SCALE GENOMIC DNA]</scope>
    <source>
        <strain evidence="24 25">KCTC 32221</strain>
    </source>
</reference>
<keyword evidence="6 17" id="KW-0812">Transmembrane</keyword>